<evidence type="ECO:0000259" key="1">
    <source>
        <dbReference type="PROSITE" id="PS51702"/>
    </source>
</evidence>
<feature type="domain" description="HTH Mu-type" evidence="1">
    <location>
        <begin position="19"/>
        <end position="95"/>
    </location>
</feature>
<dbReference type="InterPro" id="IPR015126">
    <property type="entry name" value="Mu_I-gamma"/>
</dbReference>
<evidence type="ECO:0000313" key="2">
    <source>
        <dbReference type="EMBL" id="MBB5987406.1"/>
    </source>
</evidence>
<dbReference type="InterPro" id="IPR004189">
    <property type="entry name" value="Phage_Mu_transposase"/>
</dbReference>
<name>A0ABR6NJF0_9SPHN</name>
<dbReference type="Gene3D" id="1.10.10.10">
    <property type="entry name" value="Winged helix-like DNA-binding domain superfamily/Winged helix DNA-binding domain"/>
    <property type="match status" value="1"/>
</dbReference>
<dbReference type="Proteomes" id="UP001138540">
    <property type="component" value="Unassembled WGS sequence"/>
</dbReference>
<comment type="caution">
    <text evidence="2">The sequence shown here is derived from an EMBL/GenBank/DDBJ whole genome shotgun (WGS) entry which is preliminary data.</text>
</comment>
<organism evidence="2 3">
    <name type="scientific">Sphingobium lignivorans</name>
    <dbReference type="NCBI Taxonomy" id="2735886"/>
    <lineage>
        <taxon>Bacteria</taxon>
        <taxon>Pseudomonadati</taxon>
        <taxon>Pseudomonadota</taxon>
        <taxon>Alphaproteobacteria</taxon>
        <taxon>Sphingomonadales</taxon>
        <taxon>Sphingomonadaceae</taxon>
        <taxon>Sphingobium</taxon>
    </lineage>
</organism>
<dbReference type="SUPFAM" id="SSF53098">
    <property type="entry name" value="Ribonuclease H-like"/>
    <property type="match status" value="1"/>
</dbReference>
<dbReference type="Gene3D" id="1.10.10.60">
    <property type="entry name" value="Homeodomain-like"/>
    <property type="match status" value="2"/>
</dbReference>
<dbReference type="SUPFAM" id="SSF46955">
    <property type="entry name" value="Putative DNA-binding domain"/>
    <property type="match status" value="1"/>
</dbReference>
<dbReference type="Pfam" id="PF09039">
    <property type="entry name" value="HTH_Tnp_Mu_2"/>
    <property type="match status" value="1"/>
</dbReference>
<dbReference type="InterPro" id="IPR015378">
    <property type="entry name" value="Transposase-like_Mu_C"/>
</dbReference>
<dbReference type="Pfam" id="PF09299">
    <property type="entry name" value="Mu-transpos_C"/>
    <property type="match status" value="1"/>
</dbReference>
<accession>A0ABR6NJF0</accession>
<evidence type="ECO:0000313" key="3">
    <source>
        <dbReference type="Proteomes" id="UP001138540"/>
    </source>
</evidence>
<dbReference type="InterPro" id="IPR009061">
    <property type="entry name" value="DNA-bd_dom_put_sf"/>
</dbReference>
<dbReference type="InterPro" id="IPR009004">
    <property type="entry name" value="Transposase_Mu_C"/>
</dbReference>
<dbReference type="Pfam" id="PF02914">
    <property type="entry name" value="DDE_2"/>
    <property type="match status" value="1"/>
</dbReference>
<dbReference type="SUPFAM" id="SSF50610">
    <property type="entry name" value="mu transposase, C-terminal domain"/>
    <property type="match status" value="1"/>
</dbReference>
<dbReference type="InterPro" id="IPR009057">
    <property type="entry name" value="Homeodomain-like_sf"/>
</dbReference>
<reference evidence="2 3" key="1">
    <citation type="submission" date="2020-08" db="EMBL/GenBank/DDBJ databases">
        <title>Exploring microbial biodiversity for novel pathways involved in the catabolism of aromatic compounds derived from lignin.</title>
        <authorList>
            <person name="Elkins J."/>
        </authorList>
    </citation>
    <scope>NUCLEOTIDE SEQUENCE [LARGE SCALE GENOMIC DNA]</scope>
    <source>
        <strain evidence="2 3">B1D3A</strain>
    </source>
</reference>
<keyword evidence="3" id="KW-1185">Reference proteome</keyword>
<dbReference type="Gene3D" id="2.30.30.130">
    <property type="entry name" value="Transposase, Mu, C-terminal"/>
    <property type="match status" value="1"/>
</dbReference>
<protein>
    <recommendedName>
        <fullName evidence="1">HTH Mu-type domain-containing protein</fullName>
    </recommendedName>
</protein>
<gene>
    <name evidence="2" type="ORF">HNP60_003380</name>
</gene>
<dbReference type="Pfam" id="PF02316">
    <property type="entry name" value="HTH_Tnp_Mu_1"/>
    <property type="match status" value="1"/>
</dbReference>
<dbReference type="RefSeq" id="WP_184155914.1">
    <property type="nucleotide sequence ID" value="NZ_JACHKA010000001.1"/>
</dbReference>
<dbReference type="EMBL" id="JACHKA010000001">
    <property type="protein sequence ID" value="MBB5987406.1"/>
    <property type="molecule type" value="Genomic_DNA"/>
</dbReference>
<proteinExistence type="predicted"/>
<dbReference type="Gene3D" id="3.30.420.10">
    <property type="entry name" value="Ribonuclease H-like superfamily/Ribonuclease H"/>
    <property type="match status" value="1"/>
</dbReference>
<dbReference type="SUPFAM" id="SSF46689">
    <property type="entry name" value="Homeodomain-like"/>
    <property type="match status" value="2"/>
</dbReference>
<dbReference type="PROSITE" id="PS51702">
    <property type="entry name" value="HTH_MU"/>
    <property type="match status" value="1"/>
</dbReference>
<dbReference type="InterPro" id="IPR012337">
    <property type="entry name" value="RNaseH-like_sf"/>
</dbReference>
<sequence>MATAPIEDRLPLDEATMRAWFTAAELAELRLPGLPTDKRAVNRRARDERWQYRTDASGALLSRPRAGRGGGTEFHVSLLPGAARLELARRGIGARPAPAEAEAQNGGSWRWYDGQTAKTKAEAERRLAIIAELHLQREAGETWTAAVAAGARRHSVGSSTLWSWLRLVEGVARPDWLPALAPRRKGGGAEAPIDPELWHIYKSDCLRASSPTFTSCYERTADIAAQRGLSLPSERTLRRRLESEVHPSVLRLAREGEEALRRSIPAQRRTVEHLRALEWVNVDGHKFDVTVGHPVTGKPIRPVMVALQDIHSSKVLAWRVGETESAALARMAFADLIRNWGIPKHCLLDNGRGFASKWLTGGARTRFRFKIRDEEPTGLLTALGVNIHWALPYRGQSKPIERAFRDLCDTIGRSPDADGAYTGNNPMNKPHNYGSKVMRWADFLALVDREIARHNARLGRKGRHYAGRSFDEVFAASYATADIGKASPDHLRQALLAAEQKRVNRQTGEVELFGNRYWAPGCDLVRGQLVTVRFDPDDLHGEVHLYGQDGAYLTTAPVIMDTGFDNVAGAKATGKRWAEHRKRIRDGLAAEQLIAAEELARLLPAAAEPSMPEPSVLRTHRHRGQTAAALRAAPEPKAAQEAAPNPEFNRLAQRAALRLIE</sequence>
<dbReference type="InterPro" id="IPR036397">
    <property type="entry name" value="RNaseH_sf"/>
</dbReference>
<dbReference type="InterPro" id="IPR036388">
    <property type="entry name" value="WH-like_DNA-bd_sf"/>
</dbReference>
<dbReference type="InterPro" id="IPR003314">
    <property type="entry name" value="Mu-type_HTH"/>
</dbReference>